<dbReference type="GO" id="GO:0005737">
    <property type="term" value="C:cytoplasm"/>
    <property type="evidence" value="ECO:0007669"/>
    <property type="project" value="TreeGrafter"/>
</dbReference>
<dbReference type="PANTHER" id="PTHR12848:SF16">
    <property type="entry name" value="REGULATORY-ASSOCIATED PROTEIN OF MTOR"/>
    <property type="match status" value="1"/>
</dbReference>
<dbReference type="GO" id="GO:0030307">
    <property type="term" value="P:positive regulation of cell growth"/>
    <property type="evidence" value="ECO:0007669"/>
    <property type="project" value="TreeGrafter"/>
</dbReference>
<reference evidence="7" key="1">
    <citation type="journal article" date="2020" name="bioRxiv">
        <title>Comparative genomics of Chlamydomonas.</title>
        <authorList>
            <person name="Craig R.J."/>
            <person name="Hasan A.R."/>
            <person name="Ness R.W."/>
            <person name="Keightley P.D."/>
        </authorList>
    </citation>
    <scope>NUCLEOTIDE SEQUENCE</scope>
    <source>
        <strain evidence="7">CCAP 11/173</strain>
    </source>
</reference>
<evidence type="ECO:0000256" key="1">
    <source>
        <dbReference type="ARBA" id="ARBA00009257"/>
    </source>
</evidence>
<feature type="compositionally biased region" description="Basic residues" evidence="5">
    <location>
        <begin position="1059"/>
        <end position="1069"/>
    </location>
</feature>
<feature type="compositionally biased region" description="Gly residues" evidence="5">
    <location>
        <begin position="960"/>
        <end position="971"/>
    </location>
</feature>
<keyword evidence="2 4" id="KW-0853">WD repeat</keyword>
<dbReference type="InterPro" id="IPR004083">
    <property type="entry name" value="Raptor"/>
</dbReference>
<sequence length="1605" mass="165643">MENEDGPEPNQAEGQGAGLADEISRRLTTSDPVPPPPQTNEGDPSKPPPRILCEERHDCTADDGDARGPDPGLVSKWRQKDKVKTTSVALVLCLNIGVDPPDVIKISPCARLECWVDPMSAQPAKALEHIGKNLQAQYERWQPKAKYKMHLDPTVDDVKKLCASARRYAKNDRVLFHYNGHGVPRPTANGEIWVFNSRYTQYIPLSVYELQSWVETPCIYVLDCSAAGLILNALRQLVDQRAGHDPAARGLEIVVLGACGANETLPQNPDLPADVFTACLTTPIKVALRWFCSRSLMRHDGLTKDLIDRIPGKQTDRKSPLGELNWVFTAITDTIAWNVLPRPMFQKLFRSDLLTASLFRNFLLAERIMAAAGCTPVSYPRLPPTHQHPMWQAWDLAAEMCLVQLPTLSSDQQAEFKPSPFFSEQLTAFELWLAHGSRDKKPPEQLPIVLQVLLSQVHRLRALVLLGRFLDMGPWAVELALSVGIFPYVLKLLQTTSSDLRSTLVFIWAKVLALDRSCQVDLVKDAGHLYFIRYLDSVDGHIDLYSRAQAAFVLAVICDGHPKGQALCAGSQLLAVLLRWLRSLAPVNLTYGPPGHPLLLRWLCLCIGKLCEDIPEFSLHAIREGAADILVQLLTSPLPEIRAAAIFGLACLIHSCPAPSDRHGLGHGGGGGAGGGGGGEGGGEGDGGPVLSLTPSEDRLPAERLIAGAVDAGGHWVFGAGGWGLGAGAGGGLGSGLGVVYDPAVLVRGELAVLFARFVRGHGGPVRAAMAQQQRKLEEAVAAARAAANPGGGDDGSARPRSSPGGAADAAGTGWQAPGGAAAAGAAPPSDPAAAQQQVLYGKIAEAITMLALDPAPKVARLGRDVLRIAQYELSFAMAPGAGGGGGGGGAYGANGSLSPRRGDSGVGAFAAKLKPRSWRSSFTIGGLPNLSRISTEPHEPGGGATSASSSYNPSTSVPGAGGAGGGGGPSSGPPASMMRRMPGAAAAAAAGSGGAAAASAATSTSASPPSPGRDVPMAYSRHPYTLRTVADGGGGAAGTSVGGLSDYEGGGGGGGGSHHSHHHSHHGHGFADTRAHGGSGLAGAMLSSTQDAPPPPIPRSLIYGLSAEYFSRPMLEPQCAAWRESDGAKACPWTAPVDPERKARRKAMMDAAAGLSAAMRTPKLREQLHSIESGPEPVSALDFHPYHQVLVSADVRGVLKAHTYPDTKLLNSFHVTNGAPPSEVRATLPSRVVFLRHINEADGPLLMAGSADGAVRVWRSYLNSGEQRMATALQAVSSHLVPTLSFPTVYNWSPAACHLFASGGKQPDYVYVWDLLREHCHSVLPLAGAGGGAAAAAAGVVPPGVAWPGGGGAAGGGGGGGGAVCGVDQLLLSVLDPNLLVPVCTDGTLRLFDLRSPAAARLVLQPMGRAALAGAVLEPGGRPGTCVVAAEKGDMRWIDFRGGSGGVAPGVVAAAAAAAEEGAGAAAPGAPGAAAGPEAGGGGANAPPLTTKVLQAHTKGGVCALAGHTLAPLLATGTSSQVVKIWTDAGDVVGTLRPGNSSTLLAPHRVGPVTAMAFHAYAPVLAAAGADHCTVYELHDPAAASAAAAAAAAARAERASSLLP</sequence>
<dbReference type="SMART" id="SM01302">
    <property type="entry name" value="Raptor_N"/>
    <property type="match status" value="1"/>
</dbReference>
<dbReference type="InterPro" id="IPR029347">
    <property type="entry name" value="Raptor_N"/>
</dbReference>
<dbReference type="Pfam" id="PF14538">
    <property type="entry name" value="Raptor_N"/>
    <property type="match status" value="1"/>
</dbReference>
<evidence type="ECO:0000256" key="4">
    <source>
        <dbReference type="PROSITE-ProRule" id="PRU00221"/>
    </source>
</evidence>
<comment type="caution">
    <text evidence="7">The sequence shown here is derived from an EMBL/GenBank/DDBJ whole genome shotgun (WGS) entry which is preliminary data.</text>
</comment>
<proteinExistence type="inferred from homology"/>
<evidence type="ECO:0000256" key="5">
    <source>
        <dbReference type="SAM" id="MobiDB-lite"/>
    </source>
</evidence>
<dbReference type="GO" id="GO:0009267">
    <property type="term" value="P:cellular response to starvation"/>
    <property type="evidence" value="ECO:0007669"/>
    <property type="project" value="TreeGrafter"/>
</dbReference>
<keyword evidence="3" id="KW-0677">Repeat</keyword>
<evidence type="ECO:0000256" key="3">
    <source>
        <dbReference type="ARBA" id="ARBA00022737"/>
    </source>
</evidence>
<feature type="region of interest" description="Disordered" evidence="5">
    <location>
        <begin position="781"/>
        <end position="830"/>
    </location>
</feature>
<dbReference type="InterPro" id="IPR016024">
    <property type="entry name" value="ARM-type_fold"/>
</dbReference>
<evidence type="ECO:0000313" key="8">
    <source>
        <dbReference type="Proteomes" id="UP000613740"/>
    </source>
</evidence>
<feature type="compositionally biased region" description="Low complexity" evidence="5">
    <location>
        <begin position="946"/>
        <end position="959"/>
    </location>
</feature>
<feature type="region of interest" description="Disordered" evidence="5">
    <location>
        <begin position="1"/>
        <end position="52"/>
    </location>
</feature>
<feature type="compositionally biased region" description="Low complexity" evidence="5">
    <location>
        <begin position="974"/>
        <end position="984"/>
    </location>
</feature>
<dbReference type="GO" id="GO:0031931">
    <property type="term" value="C:TORC1 complex"/>
    <property type="evidence" value="ECO:0007669"/>
    <property type="project" value="InterPro"/>
</dbReference>
<evidence type="ECO:0000259" key="6">
    <source>
        <dbReference type="SMART" id="SM01302"/>
    </source>
</evidence>
<dbReference type="Proteomes" id="UP000613740">
    <property type="component" value="Unassembled WGS sequence"/>
</dbReference>
<dbReference type="InterPro" id="IPR036322">
    <property type="entry name" value="WD40_repeat_dom_sf"/>
</dbReference>
<dbReference type="InterPro" id="IPR011989">
    <property type="entry name" value="ARM-like"/>
</dbReference>
<dbReference type="Gene3D" id="1.25.10.10">
    <property type="entry name" value="Leucine-rich Repeat Variant"/>
    <property type="match status" value="1"/>
</dbReference>
<feature type="repeat" description="WD" evidence="4">
    <location>
        <begin position="1243"/>
        <end position="1259"/>
    </location>
</feature>
<dbReference type="InterPro" id="IPR001680">
    <property type="entry name" value="WD40_rpt"/>
</dbReference>
<dbReference type="PROSITE" id="PS50082">
    <property type="entry name" value="WD_REPEATS_2"/>
    <property type="match status" value="1"/>
</dbReference>
<gene>
    <name evidence="7" type="ORF">HYH02_013309</name>
</gene>
<dbReference type="Pfam" id="PF00400">
    <property type="entry name" value="WD40"/>
    <property type="match status" value="1"/>
</dbReference>
<dbReference type="EMBL" id="JAEHOD010000072">
    <property type="protein sequence ID" value="KAG2431616.1"/>
    <property type="molecule type" value="Genomic_DNA"/>
</dbReference>
<feature type="compositionally biased region" description="Gly residues" evidence="5">
    <location>
        <begin position="1049"/>
        <end position="1058"/>
    </location>
</feature>
<dbReference type="OrthoDB" id="10262360at2759"/>
<dbReference type="SUPFAM" id="SSF50978">
    <property type="entry name" value="WD40 repeat-like"/>
    <property type="match status" value="1"/>
</dbReference>
<evidence type="ECO:0000313" key="7">
    <source>
        <dbReference type="EMBL" id="KAG2431616.1"/>
    </source>
</evidence>
<feature type="compositionally biased region" description="Low complexity" evidence="5">
    <location>
        <begin position="1467"/>
        <end position="1478"/>
    </location>
</feature>
<feature type="compositionally biased region" description="Gly residues" evidence="5">
    <location>
        <begin position="666"/>
        <end position="688"/>
    </location>
</feature>
<feature type="region of interest" description="Disordered" evidence="5">
    <location>
        <begin position="925"/>
        <end position="984"/>
    </location>
</feature>
<dbReference type="SUPFAM" id="SSF48371">
    <property type="entry name" value="ARM repeat"/>
    <property type="match status" value="1"/>
</dbReference>
<comment type="similarity">
    <text evidence="1">Belongs to the WD repeat RAPTOR family.</text>
</comment>
<organism evidence="7 8">
    <name type="scientific">Chlamydomonas schloesseri</name>
    <dbReference type="NCBI Taxonomy" id="2026947"/>
    <lineage>
        <taxon>Eukaryota</taxon>
        <taxon>Viridiplantae</taxon>
        <taxon>Chlorophyta</taxon>
        <taxon>core chlorophytes</taxon>
        <taxon>Chlorophyceae</taxon>
        <taxon>CS clade</taxon>
        <taxon>Chlamydomonadales</taxon>
        <taxon>Chlamydomonadaceae</taxon>
        <taxon>Chlamydomonas</taxon>
    </lineage>
</organism>
<dbReference type="GO" id="GO:0071230">
    <property type="term" value="P:cellular response to amino acid stimulus"/>
    <property type="evidence" value="ECO:0007669"/>
    <property type="project" value="TreeGrafter"/>
</dbReference>
<evidence type="ECO:0000256" key="2">
    <source>
        <dbReference type="ARBA" id="ARBA00022574"/>
    </source>
</evidence>
<feature type="compositionally biased region" description="Low complexity" evidence="5">
    <location>
        <begin position="810"/>
        <end position="830"/>
    </location>
</feature>
<dbReference type="SMART" id="SM00320">
    <property type="entry name" value="WD40"/>
    <property type="match status" value="4"/>
</dbReference>
<feature type="domain" description="Raptor N-terminal CASPase-like" evidence="6">
    <location>
        <begin position="82"/>
        <end position="235"/>
    </location>
</feature>
<dbReference type="Gene3D" id="2.130.10.10">
    <property type="entry name" value="YVTN repeat-like/Quinoprotein amine dehydrogenase"/>
    <property type="match status" value="2"/>
</dbReference>
<protein>
    <recommendedName>
        <fullName evidence="6">Raptor N-terminal CASPase-like domain-containing protein</fullName>
    </recommendedName>
</protein>
<feature type="region of interest" description="Disordered" evidence="5">
    <location>
        <begin position="1030"/>
        <end position="1099"/>
    </location>
</feature>
<dbReference type="GO" id="GO:0030674">
    <property type="term" value="F:protein-macromolecule adaptor activity"/>
    <property type="evidence" value="ECO:0007669"/>
    <property type="project" value="TreeGrafter"/>
</dbReference>
<dbReference type="GO" id="GO:0010506">
    <property type="term" value="P:regulation of autophagy"/>
    <property type="evidence" value="ECO:0007669"/>
    <property type="project" value="TreeGrafter"/>
</dbReference>
<dbReference type="PANTHER" id="PTHR12848">
    <property type="entry name" value="REGULATORY-ASSOCIATED PROTEIN OF MTOR"/>
    <property type="match status" value="1"/>
</dbReference>
<keyword evidence="8" id="KW-1185">Reference proteome</keyword>
<feature type="region of interest" description="Disordered" evidence="5">
    <location>
        <begin position="664"/>
        <end position="694"/>
    </location>
</feature>
<dbReference type="GO" id="GO:0031929">
    <property type="term" value="P:TOR signaling"/>
    <property type="evidence" value="ECO:0007669"/>
    <property type="project" value="InterPro"/>
</dbReference>
<dbReference type="InterPro" id="IPR015943">
    <property type="entry name" value="WD40/YVTN_repeat-like_dom_sf"/>
</dbReference>
<feature type="compositionally biased region" description="Gly residues" evidence="5">
    <location>
        <begin position="1032"/>
        <end position="1042"/>
    </location>
</feature>
<feature type="region of interest" description="Disordered" evidence="5">
    <location>
        <begin position="1467"/>
        <end position="1488"/>
    </location>
</feature>
<name>A0A835T4V2_9CHLO</name>
<accession>A0A835T4V2</accession>
<dbReference type="PRINTS" id="PR01547">
    <property type="entry name" value="YEAST176DUF"/>
</dbReference>